<dbReference type="RefSeq" id="WP_225426611.1">
    <property type="nucleotide sequence ID" value="NZ_JBHSSK010000009.1"/>
</dbReference>
<dbReference type="Pfam" id="PF13520">
    <property type="entry name" value="AA_permease_2"/>
    <property type="match status" value="1"/>
</dbReference>
<dbReference type="InterPro" id="IPR002293">
    <property type="entry name" value="AA/rel_permease1"/>
</dbReference>
<comment type="subcellular location">
    <subcellularLocation>
        <location evidence="1">Membrane</location>
        <topology evidence="1">Multi-pass membrane protein</topology>
    </subcellularLocation>
</comment>
<feature type="transmembrane region" description="Helical" evidence="5">
    <location>
        <begin position="334"/>
        <end position="353"/>
    </location>
</feature>
<comment type="caution">
    <text evidence="6">The sequence shown here is derived from an EMBL/GenBank/DDBJ whole genome shotgun (WGS) entry which is preliminary data.</text>
</comment>
<dbReference type="Proteomes" id="UP001596254">
    <property type="component" value="Unassembled WGS sequence"/>
</dbReference>
<evidence type="ECO:0000256" key="4">
    <source>
        <dbReference type="ARBA" id="ARBA00023136"/>
    </source>
</evidence>
<keyword evidence="2 5" id="KW-0812">Transmembrane</keyword>
<dbReference type="PANTHER" id="PTHR11785">
    <property type="entry name" value="AMINO ACID TRANSPORTER"/>
    <property type="match status" value="1"/>
</dbReference>
<dbReference type="EMBL" id="JBHSSK010000009">
    <property type="protein sequence ID" value="MFC6206469.1"/>
    <property type="molecule type" value="Genomic_DNA"/>
</dbReference>
<evidence type="ECO:0000256" key="2">
    <source>
        <dbReference type="ARBA" id="ARBA00022692"/>
    </source>
</evidence>
<accession>A0ABW1SPN8</accession>
<protein>
    <submittedName>
        <fullName evidence="6">APC family permease</fullName>
    </submittedName>
</protein>
<organism evidence="6 7">
    <name type="scientific">Levilactobacillus tongjiangensis</name>
    <dbReference type="NCBI Taxonomy" id="2486023"/>
    <lineage>
        <taxon>Bacteria</taxon>
        <taxon>Bacillati</taxon>
        <taxon>Bacillota</taxon>
        <taxon>Bacilli</taxon>
        <taxon>Lactobacillales</taxon>
        <taxon>Lactobacillaceae</taxon>
        <taxon>Levilactobacillus</taxon>
    </lineage>
</organism>
<evidence type="ECO:0000256" key="1">
    <source>
        <dbReference type="ARBA" id="ARBA00004141"/>
    </source>
</evidence>
<sequence length="451" mass="48319">MADKANSGGMKKSIGFFAALSTVMGTVIGTGVFFKAAAVTDSTGTISLALLVWFLGGVITICAGLTGAELAAAWPETGGLTKYIEHSYGGFWGFLAGWAQAIIYFPANVAAIAIAFGTQFANLFGLAQSWIVPVGLITAFSLVLINWISAKAGGWVTSVALVVKLIPLAVIVLLGFFHSTSVDFSLFPVVAGPHREFWSALGNGLLATMFAYDGWLHVGNIAGEMKNPKKDLPKAIALGIALIMVVYLLVNAVFLYIEPVDHVAGNLNVASDVAKVLFGGVGGKFITIGILISVFGGLNGYTMTGMRIPYAMGKEHKLPFGDVFAKLNKAGVPWAAGLIQYIIAFIMILSGQFDAITNMLIFVIWVFYCMAFAAVIFLRKTQPNLNRPYKVPLFPVIPLIALVGGIFILVSTIIQQFTTTMIGVVATAIGIPIYMYLKKKWKYDEPKTKED</sequence>
<feature type="transmembrane region" description="Helical" evidence="5">
    <location>
        <begin position="46"/>
        <end position="70"/>
    </location>
</feature>
<feature type="transmembrane region" description="Helical" evidence="5">
    <location>
        <begin position="359"/>
        <end position="379"/>
    </location>
</feature>
<keyword evidence="7" id="KW-1185">Reference proteome</keyword>
<feature type="transmembrane region" description="Helical" evidence="5">
    <location>
        <begin position="130"/>
        <end position="148"/>
    </location>
</feature>
<feature type="transmembrane region" description="Helical" evidence="5">
    <location>
        <begin position="91"/>
        <end position="118"/>
    </location>
</feature>
<name>A0ABW1SPN8_9LACO</name>
<dbReference type="PIRSF" id="PIRSF006060">
    <property type="entry name" value="AA_transporter"/>
    <property type="match status" value="1"/>
</dbReference>
<feature type="transmembrane region" description="Helical" evidence="5">
    <location>
        <begin position="420"/>
        <end position="437"/>
    </location>
</feature>
<evidence type="ECO:0000313" key="6">
    <source>
        <dbReference type="EMBL" id="MFC6206469.1"/>
    </source>
</evidence>
<feature type="transmembrane region" description="Helical" evidence="5">
    <location>
        <begin position="14"/>
        <end position="34"/>
    </location>
</feature>
<proteinExistence type="predicted"/>
<keyword evidence="3 5" id="KW-1133">Transmembrane helix</keyword>
<gene>
    <name evidence="6" type="ORF">ACFP1G_03120</name>
</gene>
<feature type="transmembrane region" description="Helical" evidence="5">
    <location>
        <begin position="277"/>
        <end position="298"/>
    </location>
</feature>
<evidence type="ECO:0000313" key="7">
    <source>
        <dbReference type="Proteomes" id="UP001596254"/>
    </source>
</evidence>
<reference evidence="7" key="1">
    <citation type="journal article" date="2019" name="Int. J. Syst. Evol. Microbiol.">
        <title>The Global Catalogue of Microorganisms (GCM) 10K type strain sequencing project: providing services to taxonomists for standard genome sequencing and annotation.</title>
        <authorList>
            <consortium name="The Broad Institute Genomics Platform"/>
            <consortium name="The Broad Institute Genome Sequencing Center for Infectious Disease"/>
            <person name="Wu L."/>
            <person name="Ma J."/>
        </authorList>
    </citation>
    <scope>NUCLEOTIDE SEQUENCE [LARGE SCALE GENOMIC DNA]</scope>
    <source>
        <strain evidence="7">CCM 8905</strain>
    </source>
</reference>
<dbReference type="InterPro" id="IPR050598">
    <property type="entry name" value="AminoAcid_Transporter"/>
</dbReference>
<feature type="transmembrane region" description="Helical" evidence="5">
    <location>
        <begin position="235"/>
        <end position="257"/>
    </location>
</feature>
<feature type="transmembrane region" description="Helical" evidence="5">
    <location>
        <begin position="197"/>
        <end position="215"/>
    </location>
</feature>
<feature type="transmembrane region" description="Helical" evidence="5">
    <location>
        <begin position="391"/>
        <end position="414"/>
    </location>
</feature>
<keyword evidence="4 5" id="KW-0472">Membrane</keyword>
<evidence type="ECO:0000256" key="5">
    <source>
        <dbReference type="SAM" id="Phobius"/>
    </source>
</evidence>
<dbReference type="Gene3D" id="1.20.1740.10">
    <property type="entry name" value="Amino acid/polyamine transporter I"/>
    <property type="match status" value="1"/>
</dbReference>
<evidence type="ECO:0000256" key="3">
    <source>
        <dbReference type="ARBA" id="ARBA00022989"/>
    </source>
</evidence>
<dbReference type="PANTHER" id="PTHR11785:SF512">
    <property type="entry name" value="SOBREMESA, ISOFORM B"/>
    <property type="match status" value="1"/>
</dbReference>
<feature type="transmembrane region" description="Helical" evidence="5">
    <location>
        <begin position="155"/>
        <end position="177"/>
    </location>
</feature>